<gene>
    <name evidence="3" type="ORF">C6I21_05775</name>
</gene>
<dbReference type="AlphaFoldDB" id="A0A2P6MJ54"/>
<keyword evidence="2" id="KW-0812">Transmembrane</keyword>
<proteinExistence type="predicted"/>
<name>A0A2P6MJ54_ALKUR</name>
<dbReference type="Proteomes" id="UP000243650">
    <property type="component" value="Unassembled WGS sequence"/>
</dbReference>
<keyword evidence="1" id="KW-0175">Coiled coil</keyword>
<accession>A0A2P6MJ54</accession>
<protein>
    <recommendedName>
        <fullName evidence="5">DUF4083 domain-containing protein</fullName>
    </recommendedName>
</protein>
<sequence length="59" mass="6773">MEIMNALFQLASVFVLLFVIGGTAGLIVMMRRMKKQSSDTKAQLARMEEKIEQLQKSRR</sequence>
<evidence type="ECO:0000313" key="3">
    <source>
        <dbReference type="EMBL" id="PRO66311.1"/>
    </source>
</evidence>
<evidence type="ECO:0000256" key="1">
    <source>
        <dbReference type="SAM" id="Coils"/>
    </source>
</evidence>
<reference evidence="3 4" key="1">
    <citation type="submission" date="2018-03" db="EMBL/GenBank/DDBJ databases">
        <title>Bacillus urumqiensis sp. nov., a moderately haloalkaliphilic bacterium isolated from a salt lake.</title>
        <authorList>
            <person name="Zhao B."/>
            <person name="Liao Z."/>
        </authorList>
    </citation>
    <scope>NUCLEOTIDE SEQUENCE [LARGE SCALE GENOMIC DNA]</scope>
    <source>
        <strain evidence="3 4">BZ-SZ-XJ18</strain>
    </source>
</reference>
<organism evidence="3 4">
    <name type="scientific">Alkalicoccus urumqiensis</name>
    <name type="common">Bacillus urumqiensis</name>
    <dbReference type="NCBI Taxonomy" id="1548213"/>
    <lineage>
        <taxon>Bacteria</taxon>
        <taxon>Bacillati</taxon>
        <taxon>Bacillota</taxon>
        <taxon>Bacilli</taxon>
        <taxon>Bacillales</taxon>
        <taxon>Bacillaceae</taxon>
        <taxon>Alkalicoccus</taxon>
    </lineage>
</organism>
<comment type="caution">
    <text evidence="3">The sequence shown here is derived from an EMBL/GenBank/DDBJ whole genome shotgun (WGS) entry which is preliminary data.</text>
</comment>
<evidence type="ECO:0000313" key="4">
    <source>
        <dbReference type="Proteomes" id="UP000243650"/>
    </source>
</evidence>
<evidence type="ECO:0008006" key="5">
    <source>
        <dbReference type="Google" id="ProtNLM"/>
    </source>
</evidence>
<feature type="coiled-coil region" evidence="1">
    <location>
        <begin position="30"/>
        <end position="57"/>
    </location>
</feature>
<keyword evidence="2" id="KW-0472">Membrane</keyword>
<evidence type="ECO:0000256" key="2">
    <source>
        <dbReference type="SAM" id="Phobius"/>
    </source>
</evidence>
<dbReference type="EMBL" id="PVNS01000004">
    <property type="protein sequence ID" value="PRO66311.1"/>
    <property type="molecule type" value="Genomic_DNA"/>
</dbReference>
<keyword evidence="4" id="KW-1185">Reference proteome</keyword>
<feature type="transmembrane region" description="Helical" evidence="2">
    <location>
        <begin position="6"/>
        <end position="28"/>
    </location>
</feature>
<keyword evidence="2" id="KW-1133">Transmembrane helix</keyword>